<dbReference type="InterPro" id="IPR041078">
    <property type="entry name" value="Plavaka"/>
</dbReference>
<feature type="region of interest" description="Disordered" evidence="1">
    <location>
        <begin position="128"/>
        <end position="237"/>
    </location>
</feature>
<dbReference type="HOGENOM" id="CLU_002498_0_1_1"/>
<feature type="compositionally biased region" description="Pro residues" evidence="1">
    <location>
        <begin position="266"/>
        <end position="280"/>
    </location>
</feature>
<dbReference type="Proteomes" id="UP000007431">
    <property type="component" value="Unassembled WGS sequence"/>
</dbReference>
<feature type="compositionally biased region" description="Pro residues" evidence="1">
    <location>
        <begin position="193"/>
        <end position="213"/>
    </location>
</feature>
<dbReference type="eggNOG" id="ENOG502SKHB">
    <property type="taxonomic scope" value="Eukaryota"/>
</dbReference>
<feature type="compositionally biased region" description="Acidic residues" evidence="1">
    <location>
        <begin position="1334"/>
        <end position="1348"/>
    </location>
</feature>
<evidence type="ECO:0000256" key="1">
    <source>
        <dbReference type="SAM" id="MobiDB-lite"/>
    </source>
</evidence>
<dbReference type="InParanoid" id="D8PYQ2"/>
<evidence type="ECO:0000313" key="3">
    <source>
        <dbReference type="Proteomes" id="UP000007431"/>
    </source>
</evidence>
<feature type="compositionally biased region" description="Acidic residues" evidence="1">
    <location>
        <begin position="1401"/>
        <end position="1422"/>
    </location>
</feature>
<feature type="non-terminal residue" evidence="2">
    <location>
        <position position="1422"/>
    </location>
</feature>
<keyword evidence="3" id="KW-1185">Reference proteome</keyword>
<proteinExistence type="predicted"/>
<feature type="compositionally biased region" description="Basic and acidic residues" evidence="1">
    <location>
        <begin position="150"/>
        <end position="175"/>
    </location>
</feature>
<feature type="region of interest" description="Disordered" evidence="1">
    <location>
        <begin position="1333"/>
        <end position="1422"/>
    </location>
</feature>
<dbReference type="OMA" id="HERMNDE"/>
<feature type="compositionally biased region" description="Basic residues" evidence="1">
    <location>
        <begin position="128"/>
        <end position="141"/>
    </location>
</feature>
<feature type="region of interest" description="Disordered" evidence="1">
    <location>
        <begin position="1003"/>
        <end position="1022"/>
    </location>
</feature>
<dbReference type="KEGG" id="scm:SCHCO_02492911"/>
<feature type="region of interest" description="Disordered" evidence="1">
    <location>
        <begin position="717"/>
        <end position="737"/>
    </location>
</feature>
<dbReference type="OrthoDB" id="2687259at2759"/>
<dbReference type="GeneID" id="9585248"/>
<dbReference type="Pfam" id="PF18759">
    <property type="entry name" value="Plavaka"/>
    <property type="match status" value="1"/>
</dbReference>
<feature type="region of interest" description="Disordered" evidence="1">
    <location>
        <begin position="252"/>
        <end position="289"/>
    </location>
</feature>
<feature type="region of interest" description="Disordered" evidence="1">
    <location>
        <begin position="936"/>
        <end position="970"/>
    </location>
</feature>
<reference evidence="2 3" key="1">
    <citation type="journal article" date="2010" name="Nat. Biotechnol.">
        <title>Genome sequence of the model mushroom Schizophyllum commune.</title>
        <authorList>
            <person name="Ohm R.A."/>
            <person name="de Jong J.F."/>
            <person name="Lugones L.G."/>
            <person name="Aerts A."/>
            <person name="Kothe E."/>
            <person name="Stajich J.E."/>
            <person name="de Vries R.P."/>
            <person name="Record E."/>
            <person name="Levasseur A."/>
            <person name="Baker S.E."/>
            <person name="Bartholomew K.A."/>
            <person name="Coutinho P.M."/>
            <person name="Erdmann S."/>
            <person name="Fowler T.J."/>
            <person name="Gathman A.C."/>
            <person name="Lombard V."/>
            <person name="Henrissat B."/>
            <person name="Knabe N."/>
            <person name="Kuees U."/>
            <person name="Lilly W.W."/>
            <person name="Lindquist E."/>
            <person name="Lucas S."/>
            <person name="Magnuson J.K."/>
            <person name="Piumi F."/>
            <person name="Raudaskoski M."/>
            <person name="Salamov A."/>
            <person name="Schmutz J."/>
            <person name="Schwarze F.W.M.R."/>
            <person name="vanKuyk P.A."/>
            <person name="Horton J.S."/>
            <person name="Grigoriev I.V."/>
            <person name="Woesten H.A.B."/>
        </authorList>
    </citation>
    <scope>NUCLEOTIDE SEQUENCE [LARGE SCALE GENOMIC DNA]</scope>
    <source>
        <strain evidence="3">H4-8 / FGSC 9210</strain>
    </source>
</reference>
<dbReference type="VEuPathDB" id="FungiDB:SCHCODRAFT_02492911"/>
<gene>
    <name evidence="2" type="ORF">SCHCODRAFT_106466</name>
</gene>
<accession>D8PYQ2</accession>
<sequence length="1422" mass="160975">MTIYLMGPSMHLHPMKIWLKGDKDDILNQLRRERRLPSSHAVGFEVLYPSFGWLPLASRQKLCDAGVGDGAVLHIRSVLRGGARGKSSSLLDKQPTVSASSVYKHRCPRCGEAHETPQALGRHLKKCTGIPRRKGTPHTKAKTAAGKLRRTGDGDVVDERGMQEGSSRDADEESRRRRVPTSADNATASTREMPPPPPPPPPPSPPPHRPPAPEPERILEPTRSGRQRKFPAKYNDFLPTERIDTVFPAHLAQPASPSPALTPRATAPPTPSPSSPPPLSVHPTRQSVPRNAYEEELEREYQGHLASGTPPSEHIAKYAEYKRTGWFSCDADTFGVRRDYPQIPSYIPDEEIGSEDACDGAGLPKPTVDKSSAFLNDHSAGGTFAPFQNATIFRLMKWFYSARGGLSIQLLNNLIHDVILQPDFCVSDLAQFSAEKELERMDKHEINPQIKDGWQREAVKLKMSCEKTRHESEDDAPTLEVPGILYRPLLSVIRNAFTLPSAKSFHFFPFRSVHESGSDGTSTRLHGECYTSKAMLDEHEKVQSIPFEESTPPNLRSIESIIAAIFLYSDATALAQFGSASLWPIYLWFGNQSKYARAKLSSFAAHHLAYMPTLPDDWQDTYYEAFGRNPSAATATFLKRELIHAIWDLLLDEEFMHAYEHGIILECLDGIFRRIFPRFFAYSADYPEKVLLASIKSLALCGCHRCKTAKAKFEEMGTSRDKKRREEGARTDTTERQDQVEEARGVIFQDGASVNSKAVEKIMGDVCETPQRNTFSWKFLSTGMNYFSLFVVDLMHEFELGVWKATFIHLLRLLQAHGHGAVEELNRRYRKVPAFGRDTIRKIKKNVSELKQVAARDYEDYLQCAIPVFECLLPSGANGIVLDLLFILAVWHAQAKLRMHTDVTLDEMETNTSLLGKLMRRFKDQVCSMFRTKELPRETAARGRRATAASKKSKGKQKATTDVPNSATLDKGPQYKEFNMNTFKYHSMPYYVPDIRRLGTTDNYSTQTGEMEHRRVKRFASRTSKKDYASGISKHVQREGLIQRLRSSLTSVFTRQRDGKRLDSDPLPRSSPTVHHDMATSQRNWVNIYDFEYQDARGDPAAKDFSERLRTHLLHRLGKQPETGDSFSDKEHGMLNIIKNRLYIHKCLRINYTTYDIRRDQDVINPSFHSDIHVLARDDDDHPFWYARVLGIFHVNIIDRFSSSREAVAIPILWVRWYNFDKAYRSGWAERRLHRIGFVPGDGPDAFNFINPADIVRASHLIPAFALGLTRELLPPSSLARPGCDDTEDADYARYYVNMFSDRDMFMRYRGGGIGHKGIAEATRIFLEDREVYADSEDEEGTIEDEVMTDVPTTEVRDDYQPEDMQQPAPEAPSDEFDDEFWDSDAEEDGQPTGHQSAAEEALDLGDGIEEDSDLEEGYGAL</sequence>
<organism evidence="3">
    <name type="scientific">Schizophyllum commune (strain H4-8 / FGSC 9210)</name>
    <name type="common">Split gill fungus</name>
    <dbReference type="NCBI Taxonomy" id="578458"/>
    <lineage>
        <taxon>Eukaryota</taxon>
        <taxon>Fungi</taxon>
        <taxon>Dikarya</taxon>
        <taxon>Basidiomycota</taxon>
        <taxon>Agaricomycotina</taxon>
        <taxon>Agaricomycetes</taxon>
        <taxon>Agaricomycetidae</taxon>
        <taxon>Agaricales</taxon>
        <taxon>Schizophyllaceae</taxon>
        <taxon>Schizophyllum</taxon>
    </lineage>
</organism>
<feature type="region of interest" description="Disordered" evidence="1">
    <location>
        <begin position="1055"/>
        <end position="1075"/>
    </location>
</feature>
<feature type="compositionally biased region" description="Low complexity" evidence="1">
    <location>
        <begin position="254"/>
        <end position="265"/>
    </location>
</feature>
<feature type="compositionally biased region" description="Basic and acidic residues" evidence="1">
    <location>
        <begin position="1055"/>
        <end position="1066"/>
    </location>
</feature>
<protein>
    <submittedName>
        <fullName evidence="2">Uncharacterized protein</fullName>
    </submittedName>
</protein>
<evidence type="ECO:0000313" key="2">
    <source>
        <dbReference type="EMBL" id="EFI99298.1"/>
    </source>
</evidence>
<dbReference type="EMBL" id="GL377304">
    <property type="protein sequence ID" value="EFI99298.1"/>
    <property type="molecule type" value="Genomic_DNA"/>
</dbReference>
<name>D8PYQ2_SCHCM</name>
<dbReference type="STRING" id="578458.D8PYQ2"/>
<feature type="compositionally biased region" description="Acidic residues" evidence="1">
    <location>
        <begin position="1373"/>
        <end position="1390"/>
    </location>
</feature>
<dbReference type="RefSeq" id="XP_003034201.1">
    <property type="nucleotide sequence ID" value="XM_003034155.1"/>
</dbReference>